<gene>
    <name evidence="2" type="ORF">GLOIN_2v1840614</name>
</gene>
<feature type="compositionally biased region" description="Basic and acidic residues" evidence="1">
    <location>
        <begin position="550"/>
        <end position="565"/>
    </location>
</feature>
<evidence type="ECO:0000313" key="2">
    <source>
        <dbReference type="EMBL" id="POG72320.1"/>
    </source>
</evidence>
<proteinExistence type="predicted"/>
<feature type="region of interest" description="Disordered" evidence="1">
    <location>
        <begin position="504"/>
        <end position="596"/>
    </location>
</feature>
<feature type="region of interest" description="Disordered" evidence="1">
    <location>
        <begin position="293"/>
        <end position="349"/>
    </location>
</feature>
<comment type="caution">
    <text evidence="2">The sequence shown here is derived from an EMBL/GenBank/DDBJ whole genome shotgun (WGS) entry which is preliminary data.</text>
</comment>
<feature type="region of interest" description="Disordered" evidence="1">
    <location>
        <begin position="1"/>
        <end position="23"/>
    </location>
</feature>
<feature type="compositionally biased region" description="Low complexity" evidence="1">
    <location>
        <begin position="417"/>
        <end position="427"/>
    </location>
</feature>
<evidence type="ECO:0000313" key="3">
    <source>
        <dbReference type="Proteomes" id="UP000018888"/>
    </source>
</evidence>
<reference evidence="2 3" key="2">
    <citation type="journal article" date="2018" name="New Phytol.">
        <title>High intraspecific genome diversity in the model arbuscular mycorrhizal symbiont Rhizophagus irregularis.</title>
        <authorList>
            <person name="Chen E.C.H."/>
            <person name="Morin E."/>
            <person name="Beaudet D."/>
            <person name="Noel J."/>
            <person name="Yildirir G."/>
            <person name="Ndikumana S."/>
            <person name="Charron P."/>
            <person name="St-Onge C."/>
            <person name="Giorgi J."/>
            <person name="Kruger M."/>
            <person name="Marton T."/>
            <person name="Ropars J."/>
            <person name="Grigoriev I.V."/>
            <person name="Hainaut M."/>
            <person name="Henrissat B."/>
            <person name="Roux C."/>
            <person name="Martin F."/>
            <person name="Corradi N."/>
        </authorList>
    </citation>
    <scope>NUCLEOTIDE SEQUENCE [LARGE SCALE GENOMIC DNA]</scope>
    <source>
        <strain evidence="2 3">DAOM 197198</strain>
    </source>
</reference>
<feature type="compositionally biased region" description="Low complexity" evidence="1">
    <location>
        <begin position="1"/>
        <end position="13"/>
    </location>
</feature>
<dbReference type="AlphaFoldDB" id="A0A2P4Q3V9"/>
<feature type="compositionally biased region" description="Polar residues" evidence="1">
    <location>
        <begin position="569"/>
        <end position="580"/>
    </location>
</feature>
<reference evidence="2 3" key="1">
    <citation type="journal article" date="2013" name="Proc. Natl. Acad. Sci. U.S.A.">
        <title>Genome of an arbuscular mycorrhizal fungus provides insight into the oldest plant symbiosis.</title>
        <authorList>
            <person name="Tisserant E."/>
            <person name="Malbreil M."/>
            <person name="Kuo A."/>
            <person name="Kohler A."/>
            <person name="Symeonidi A."/>
            <person name="Balestrini R."/>
            <person name="Charron P."/>
            <person name="Duensing N."/>
            <person name="Frei Dit Frey N."/>
            <person name="Gianinazzi-Pearson V."/>
            <person name="Gilbert L.B."/>
            <person name="Handa Y."/>
            <person name="Herr J.R."/>
            <person name="Hijri M."/>
            <person name="Koul R."/>
            <person name="Kawaguchi M."/>
            <person name="Krajinski F."/>
            <person name="Lammers P.J."/>
            <person name="Masclaux F.G."/>
            <person name="Murat C."/>
            <person name="Morin E."/>
            <person name="Ndikumana S."/>
            <person name="Pagni M."/>
            <person name="Petitpierre D."/>
            <person name="Requena N."/>
            <person name="Rosikiewicz P."/>
            <person name="Riley R."/>
            <person name="Saito K."/>
            <person name="San Clemente H."/>
            <person name="Shapiro H."/>
            <person name="van Tuinen D."/>
            <person name="Becard G."/>
            <person name="Bonfante P."/>
            <person name="Paszkowski U."/>
            <person name="Shachar-Hill Y.Y."/>
            <person name="Tuskan G.A."/>
            <person name="Young P.W."/>
            <person name="Sanders I.R."/>
            <person name="Henrissat B."/>
            <person name="Rensing S.A."/>
            <person name="Grigoriev I.V."/>
            <person name="Corradi N."/>
            <person name="Roux C."/>
            <person name="Martin F."/>
        </authorList>
    </citation>
    <scope>NUCLEOTIDE SEQUENCE [LARGE SCALE GENOMIC DNA]</scope>
    <source>
        <strain evidence="2 3">DAOM 197198</strain>
    </source>
</reference>
<organism evidence="2 3">
    <name type="scientific">Rhizophagus irregularis (strain DAOM 181602 / DAOM 197198 / MUCL 43194)</name>
    <name type="common">Arbuscular mycorrhizal fungus</name>
    <name type="synonym">Glomus intraradices</name>
    <dbReference type="NCBI Taxonomy" id="747089"/>
    <lineage>
        <taxon>Eukaryota</taxon>
        <taxon>Fungi</taxon>
        <taxon>Fungi incertae sedis</taxon>
        <taxon>Mucoromycota</taxon>
        <taxon>Glomeromycotina</taxon>
        <taxon>Glomeromycetes</taxon>
        <taxon>Glomerales</taxon>
        <taxon>Glomeraceae</taxon>
        <taxon>Rhizophagus</taxon>
    </lineage>
</organism>
<keyword evidence="3" id="KW-1185">Reference proteome</keyword>
<dbReference type="VEuPathDB" id="FungiDB:RhiirFUN_001797"/>
<feature type="compositionally biased region" description="Basic and acidic residues" evidence="1">
    <location>
        <begin position="365"/>
        <end position="391"/>
    </location>
</feature>
<protein>
    <submittedName>
        <fullName evidence="2">Uncharacterized protein</fullName>
    </submittedName>
</protein>
<dbReference type="EMBL" id="AUPC02000097">
    <property type="protein sequence ID" value="POG72320.1"/>
    <property type="molecule type" value="Genomic_DNA"/>
</dbReference>
<feature type="region of interest" description="Disordered" evidence="1">
    <location>
        <begin position="365"/>
        <end position="427"/>
    </location>
</feature>
<name>A0A2P4Q3V9_RHIID</name>
<feature type="compositionally biased region" description="Acidic residues" evidence="1">
    <location>
        <begin position="14"/>
        <end position="23"/>
    </location>
</feature>
<accession>A0A2P4Q3V9</accession>
<dbReference type="Proteomes" id="UP000018888">
    <property type="component" value="Unassembled WGS sequence"/>
</dbReference>
<feature type="compositionally biased region" description="Polar residues" evidence="1">
    <location>
        <begin position="505"/>
        <end position="516"/>
    </location>
</feature>
<feature type="compositionally biased region" description="Basic and acidic residues" evidence="1">
    <location>
        <begin position="308"/>
        <end position="331"/>
    </location>
</feature>
<sequence length="596" mass="67741">MTNEENVNNINNTNEDDLDFEENDSNTWTASGPMANLPTEIYCGNSLEPAVKKKIFQAEPRNKDISFTPLKMEQRMLSVMSRFDKETDKNYSRLLYKTSSVLRPIDNTLRMVYASKPTEDTGDSYESWLQLEQTVLNSRALLLDALSYGNDLRRELALKNLSSNYRKPTGQRGVFGEKLPELVQQENELNKLFNEAAFQKKRAQQNSKQKQYSPIAGRISHFKDHWIASFGKNWVTDIVQYGYRPEWLTVPPLDVHPISPNRQYKKDLKIFYDEIQALLRIGAIRELDIDTPFRGVHQDSSSSNKISSESRHQIDDISRRHTHNGKDERRSVTTVKGNHGYLKKNGIYNQQRKVNARTFSIDRVSRLQDQHKDDDLCTSADKSKGPSERMQKGSAPTQNTGPEAGVSNRKDIGNNVSGLSSSSLLQSSAPRQKLWSETARVERYSTTLRRKQVAARVVDKKSPFLEWKKFNPGRTKYYNSHRCVKYRLGCVPGQLDHPRKLDSVRVNSSHQYSGTKGDSVLHSRVQGASESNDIDSNRQHDVCSLYQPSGRDDISGSLKDRRESVDIMSETQSKIDSGTHSGHKECGSGSGIKDID</sequence>
<evidence type="ECO:0000256" key="1">
    <source>
        <dbReference type="SAM" id="MobiDB-lite"/>
    </source>
</evidence>